<dbReference type="InterPro" id="IPR002563">
    <property type="entry name" value="Flavin_Rdtase-like_dom"/>
</dbReference>
<dbReference type="GO" id="GO:0042602">
    <property type="term" value="F:riboflavin reductase (NADPH) activity"/>
    <property type="evidence" value="ECO:0007669"/>
    <property type="project" value="UniProtKB-UniRule"/>
</dbReference>
<dbReference type="AlphaFoldDB" id="A0A3A8GAM7"/>
<dbReference type="Gene3D" id="2.30.110.10">
    <property type="entry name" value="Electron Transport, Fmn-binding Protein, Chain A"/>
    <property type="match status" value="1"/>
</dbReference>
<dbReference type="HAMAP" id="MF_00833">
    <property type="entry name" value="RutF"/>
    <property type="match status" value="1"/>
</dbReference>
<evidence type="ECO:0000313" key="8">
    <source>
        <dbReference type="Proteomes" id="UP000281084"/>
    </source>
</evidence>
<dbReference type="InterPro" id="IPR019917">
    <property type="entry name" value="RutF"/>
</dbReference>
<evidence type="ECO:0000256" key="3">
    <source>
        <dbReference type="ARBA" id="ARBA00023002"/>
    </source>
</evidence>
<keyword evidence="4 5" id="KW-0520">NAD</keyword>
<proteinExistence type="inferred from homology"/>
<comment type="similarity">
    <text evidence="5">Belongs to the non-flavoprotein flavin reductase family. RutF subfamily.</text>
</comment>
<dbReference type="EC" id="1.5.1.42" evidence="5"/>
<sequence length="196" mass="21147">MNSKINVSEMMSAFSKQHVPALAEDAVNTAMAIEQVDQARFRQGMSNLGAAVNVITTQGDAGQAGFTASAVCSVTDTPPTLLVCLNRSASVFETFKANKVLCVNTLNAQQSHLSNIFGGKTPMLERFSHGVWRTLTTQAPVLEDALVSFDCEVVQSMSVGSHDVLICEVKAMQCQEGANALMYFNRSYCEPQPMNS</sequence>
<evidence type="ECO:0000256" key="5">
    <source>
        <dbReference type="HAMAP-Rule" id="MF_00833"/>
    </source>
</evidence>
<organism evidence="7 8">
    <name type="scientific">Acinetobacter cumulans</name>
    <dbReference type="NCBI Taxonomy" id="2136182"/>
    <lineage>
        <taxon>Bacteria</taxon>
        <taxon>Pseudomonadati</taxon>
        <taxon>Pseudomonadota</taxon>
        <taxon>Gammaproteobacteria</taxon>
        <taxon>Moraxellales</taxon>
        <taxon>Moraxellaceae</taxon>
        <taxon>Acinetobacter</taxon>
    </lineage>
</organism>
<comment type="catalytic activity">
    <reaction evidence="5">
        <text>FMNH2 + NAD(+) = FMN + NADH + 2 H(+)</text>
        <dbReference type="Rhea" id="RHEA:21620"/>
        <dbReference type="ChEBI" id="CHEBI:15378"/>
        <dbReference type="ChEBI" id="CHEBI:57540"/>
        <dbReference type="ChEBI" id="CHEBI:57618"/>
        <dbReference type="ChEBI" id="CHEBI:57945"/>
        <dbReference type="ChEBI" id="CHEBI:58210"/>
        <dbReference type="EC" id="1.5.1.42"/>
    </reaction>
</comment>
<evidence type="ECO:0000259" key="6">
    <source>
        <dbReference type="SMART" id="SM00903"/>
    </source>
</evidence>
<name>A0A3A8GAM7_9GAMM</name>
<dbReference type="SMART" id="SM00903">
    <property type="entry name" value="Flavin_Reduct"/>
    <property type="match status" value="1"/>
</dbReference>
<dbReference type="GO" id="GO:0019740">
    <property type="term" value="P:nitrogen utilization"/>
    <property type="evidence" value="ECO:0007669"/>
    <property type="project" value="UniProtKB-UniRule"/>
</dbReference>
<protein>
    <recommendedName>
        <fullName evidence="5">FMN reductase (NADH) RutF</fullName>
        <ecNumber evidence="5">1.5.1.42</ecNumber>
    </recommendedName>
    <alternativeName>
        <fullName evidence="5">FMN reductase</fullName>
    </alternativeName>
    <alternativeName>
        <fullName evidence="5">NADH-flavin reductase RutF</fullName>
    </alternativeName>
    <alternativeName>
        <fullName evidence="5">NADH:flavin oxidoreductase</fullName>
    </alternativeName>
</protein>
<keyword evidence="1 5" id="KW-0285">Flavoprotein</keyword>
<dbReference type="NCBIfam" id="TIGR03615">
    <property type="entry name" value="RutF"/>
    <property type="match status" value="1"/>
</dbReference>
<keyword evidence="2 5" id="KW-0288">FMN</keyword>
<dbReference type="PANTHER" id="PTHR30466:SF1">
    <property type="entry name" value="FMN REDUCTASE (NADH) RUTF"/>
    <property type="match status" value="1"/>
</dbReference>
<evidence type="ECO:0000256" key="2">
    <source>
        <dbReference type="ARBA" id="ARBA00022643"/>
    </source>
</evidence>
<dbReference type="PANTHER" id="PTHR30466">
    <property type="entry name" value="FLAVIN REDUCTASE"/>
    <property type="match status" value="1"/>
</dbReference>
<evidence type="ECO:0000313" key="7">
    <source>
        <dbReference type="EMBL" id="RKG55659.1"/>
    </source>
</evidence>
<dbReference type="Proteomes" id="UP000281084">
    <property type="component" value="Unassembled WGS sequence"/>
</dbReference>
<dbReference type="GO" id="GO:0010181">
    <property type="term" value="F:FMN binding"/>
    <property type="evidence" value="ECO:0007669"/>
    <property type="project" value="InterPro"/>
</dbReference>
<dbReference type="GO" id="GO:0052874">
    <property type="term" value="F:FMN reductase (NADH) activity"/>
    <property type="evidence" value="ECO:0007669"/>
    <property type="project" value="UniProtKB-EC"/>
</dbReference>
<keyword evidence="3 5" id="KW-0560">Oxidoreductase</keyword>
<dbReference type="EMBL" id="RAXZ01000001">
    <property type="protein sequence ID" value="RKG55659.1"/>
    <property type="molecule type" value="Genomic_DNA"/>
</dbReference>
<dbReference type="InterPro" id="IPR050268">
    <property type="entry name" value="NADH-dep_flavin_reductase"/>
</dbReference>
<dbReference type="GO" id="GO:0006212">
    <property type="term" value="P:uracil catabolic process"/>
    <property type="evidence" value="ECO:0007669"/>
    <property type="project" value="UniProtKB-UniRule"/>
</dbReference>
<comment type="function">
    <text evidence="5">Catalyzes the reduction of FMN to FMNH2 which is used to reduce pyrimidine by RutA via the Rut pathway.</text>
</comment>
<dbReference type="InterPro" id="IPR012349">
    <property type="entry name" value="Split_barrel_FMN-bd"/>
</dbReference>
<evidence type="ECO:0000256" key="1">
    <source>
        <dbReference type="ARBA" id="ARBA00022630"/>
    </source>
</evidence>
<dbReference type="SUPFAM" id="SSF50475">
    <property type="entry name" value="FMN-binding split barrel"/>
    <property type="match status" value="1"/>
</dbReference>
<feature type="domain" description="Flavin reductase like" evidence="6">
    <location>
        <begin position="45"/>
        <end position="190"/>
    </location>
</feature>
<evidence type="ECO:0000256" key="4">
    <source>
        <dbReference type="ARBA" id="ARBA00023027"/>
    </source>
</evidence>
<accession>A0A3A8GAM7</accession>
<reference evidence="7 8" key="1">
    <citation type="submission" date="2018-09" db="EMBL/GenBank/DDBJ databases">
        <title>The draft genome of Acinetobacter spp. strains.</title>
        <authorList>
            <person name="Qin J."/>
            <person name="Feng Y."/>
            <person name="Zong Z."/>
        </authorList>
    </citation>
    <scope>NUCLEOTIDE SEQUENCE [LARGE SCALE GENOMIC DNA]</scope>
    <source>
        <strain evidence="7 8">WCHAc060002</strain>
    </source>
</reference>
<comment type="caution">
    <text evidence="7">The sequence shown here is derived from an EMBL/GenBank/DDBJ whole genome shotgun (WGS) entry which is preliminary data.</text>
</comment>
<gene>
    <name evidence="5 7" type="primary">rutF</name>
    <name evidence="7" type="ORF">D7V64_00690</name>
</gene>
<dbReference type="Pfam" id="PF01613">
    <property type="entry name" value="Flavin_Reduct"/>
    <property type="match status" value="1"/>
</dbReference>